<feature type="transmembrane region" description="Helical" evidence="7">
    <location>
        <begin position="318"/>
        <end position="337"/>
    </location>
</feature>
<evidence type="ECO:0000256" key="6">
    <source>
        <dbReference type="ARBA" id="ARBA00023136"/>
    </source>
</evidence>
<evidence type="ECO:0000256" key="2">
    <source>
        <dbReference type="ARBA" id="ARBA00022448"/>
    </source>
</evidence>
<dbReference type="NCBIfam" id="TIGR00797">
    <property type="entry name" value="matE"/>
    <property type="match status" value="1"/>
</dbReference>
<dbReference type="EMBL" id="DXEL01000046">
    <property type="protein sequence ID" value="HIX74661.1"/>
    <property type="molecule type" value="Genomic_DNA"/>
</dbReference>
<evidence type="ECO:0000256" key="3">
    <source>
        <dbReference type="ARBA" id="ARBA00022475"/>
    </source>
</evidence>
<feature type="transmembrane region" description="Helical" evidence="7">
    <location>
        <begin position="194"/>
        <end position="214"/>
    </location>
</feature>
<feature type="transmembrane region" description="Helical" evidence="7">
    <location>
        <begin position="357"/>
        <end position="377"/>
    </location>
</feature>
<keyword evidence="6 7" id="KW-0472">Membrane</keyword>
<evidence type="ECO:0000256" key="1">
    <source>
        <dbReference type="ARBA" id="ARBA00004651"/>
    </source>
</evidence>
<dbReference type="GO" id="GO:0042910">
    <property type="term" value="F:xenobiotic transmembrane transporter activity"/>
    <property type="evidence" value="ECO:0007669"/>
    <property type="project" value="InterPro"/>
</dbReference>
<keyword evidence="2" id="KW-0813">Transport</keyword>
<dbReference type="PANTHER" id="PTHR43549">
    <property type="entry name" value="MULTIDRUG RESISTANCE PROTEIN YPNP-RELATED"/>
    <property type="match status" value="1"/>
</dbReference>
<protein>
    <submittedName>
        <fullName evidence="8">MATE family efflux transporter</fullName>
    </submittedName>
</protein>
<evidence type="ECO:0000313" key="9">
    <source>
        <dbReference type="Proteomes" id="UP000886740"/>
    </source>
</evidence>
<dbReference type="InterPro" id="IPR048279">
    <property type="entry name" value="MdtK-like"/>
</dbReference>
<feature type="transmembrane region" description="Helical" evidence="7">
    <location>
        <begin position="235"/>
        <end position="260"/>
    </location>
</feature>
<dbReference type="Proteomes" id="UP000886740">
    <property type="component" value="Unassembled WGS sequence"/>
</dbReference>
<evidence type="ECO:0000313" key="8">
    <source>
        <dbReference type="EMBL" id="HIX74661.1"/>
    </source>
</evidence>
<dbReference type="Pfam" id="PF01554">
    <property type="entry name" value="MatE"/>
    <property type="match status" value="2"/>
</dbReference>
<dbReference type="CDD" id="cd13138">
    <property type="entry name" value="MATE_yoeA_like"/>
    <property type="match status" value="1"/>
</dbReference>
<evidence type="ECO:0000256" key="7">
    <source>
        <dbReference type="SAM" id="Phobius"/>
    </source>
</evidence>
<dbReference type="InterPro" id="IPR002528">
    <property type="entry name" value="MATE_fam"/>
</dbReference>
<dbReference type="PANTHER" id="PTHR43549:SF3">
    <property type="entry name" value="MULTIDRUG RESISTANCE PROTEIN YPNP-RELATED"/>
    <property type="match status" value="1"/>
</dbReference>
<feature type="transmembrane region" description="Helical" evidence="7">
    <location>
        <begin position="167"/>
        <end position="188"/>
    </location>
</feature>
<feature type="transmembrane region" description="Helical" evidence="7">
    <location>
        <begin position="266"/>
        <end position="286"/>
    </location>
</feature>
<dbReference type="GO" id="GO:0005886">
    <property type="term" value="C:plasma membrane"/>
    <property type="evidence" value="ECO:0007669"/>
    <property type="project" value="UniProtKB-SubCell"/>
</dbReference>
<sequence length="456" mass="49928">MSKVKEMTTGPALPLIFSFTMPLLLGNLLQQTYSLIDASIVGKFLGINALASVGASTSVIFLILGFCNGCCCGFGIPVAQKFGARDYATMRRYVTVALQLALVMSIVIAAVSGYYCRDILRMMRTPDLVFDGAYDYLLVTFIGIPCTFFYNLLASIIRALGDSKTPFWFLLLSTVLNVFLDLFCILVLGWGVMGAAIATVVSQGISALLCYVYMIRKFPILRPESADDRKFHSGLARTLLAMGVPMGLQFSITAIGSIMLQSANNALGTTCVAAFTSAIRIKMFFICPFESLGIAMATYGGQNYGAGKPERVWQGVKVSSAMMFAYALVVAAILLLFSRQLALLFVDPHETEILDKAALYLHVSCFFFPILGLLCILRYTIQGVGFSNFAMFSGVMEMIARTLVSLYAVPAWGYLAVCFGDPTAWIAADLFLVPAFWYVYKQIKKRNHEKDALSAM</sequence>
<name>A0A9D1X8T6_9BACT</name>
<dbReference type="GO" id="GO:0015297">
    <property type="term" value="F:antiporter activity"/>
    <property type="evidence" value="ECO:0007669"/>
    <property type="project" value="InterPro"/>
</dbReference>
<organism evidence="8 9">
    <name type="scientific">Candidatus Parabacteroides intestinipullorum</name>
    <dbReference type="NCBI Taxonomy" id="2838723"/>
    <lineage>
        <taxon>Bacteria</taxon>
        <taxon>Pseudomonadati</taxon>
        <taxon>Bacteroidota</taxon>
        <taxon>Bacteroidia</taxon>
        <taxon>Bacteroidales</taxon>
        <taxon>Tannerellaceae</taxon>
        <taxon>Parabacteroides</taxon>
    </lineage>
</organism>
<reference evidence="8" key="1">
    <citation type="journal article" date="2021" name="PeerJ">
        <title>Extensive microbial diversity within the chicken gut microbiome revealed by metagenomics and culture.</title>
        <authorList>
            <person name="Gilroy R."/>
            <person name="Ravi A."/>
            <person name="Getino M."/>
            <person name="Pursley I."/>
            <person name="Horton D.L."/>
            <person name="Alikhan N.F."/>
            <person name="Baker D."/>
            <person name="Gharbi K."/>
            <person name="Hall N."/>
            <person name="Watson M."/>
            <person name="Adriaenssens E.M."/>
            <person name="Foster-Nyarko E."/>
            <person name="Jarju S."/>
            <person name="Secka A."/>
            <person name="Antonio M."/>
            <person name="Oren A."/>
            <person name="Chaudhuri R.R."/>
            <person name="La Ragione R."/>
            <person name="Hildebrand F."/>
            <person name="Pallen M.J."/>
        </authorList>
    </citation>
    <scope>NUCLEOTIDE SEQUENCE</scope>
    <source>
        <strain evidence="8">ChiGjej6B6-14162</strain>
    </source>
</reference>
<dbReference type="InterPro" id="IPR052031">
    <property type="entry name" value="Membrane_Transporter-Flippase"/>
</dbReference>
<proteinExistence type="predicted"/>
<feature type="transmembrane region" description="Helical" evidence="7">
    <location>
        <begin position="12"/>
        <end position="29"/>
    </location>
</feature>
<feature type="transmembrane region" description="Helical" evidence="7">
    <location>
        <begin position="49"/>
        <end position="76"/>
    </location>
</feature>
<keyword evidence="5 7" id="KW-1133">Transmembrane helix</keyword>
<evidence type="ECO:0000256" key="4">
    <source>
        <dbReference type="ARBA" id="ARBA00022692"/>
    </source>
</evidence>
<comment type="subcellular location">
    <subcellularLocation>
        <location evidence="1">Cell membrane</location>
        <topology evidence="1">Multi-pass membrane protein</topology>
    </subcellularLocation>
</comment>
<feature type="transmembrane region" description="Helical" evidence="7">
    <location>
        <begin position="96"/>
        <end position="116"/>
    </location>
</feature>
<keyword evidence="4 7" id="KW-0812">Transmembrane</keyword>
<keyword evidence="3" id="KW-1003">Cell membrane</keyword>
<dbReference type="AlphaFoldDB" id="A0A9D1X8T6"/>
<gene>
    <name evidence="8" type="ORF">H9977_06480</name>
</gene>
<feature type="transmembrane region" description="Helical" evidence="7">
    <location>
        <begin position="136"/>
        <end position="160"/>
    </location>
</feature>
<comment type="caution">
    <text evidence="8">The sequence shown here is derived from an EMBL/GenBank/DDBJ whole genome shotgun (WGS) entry which is preliminary data.</text>
</comment>
<feature type="transmembrane region" description="Helical" evidence="7">
    <location>
        <begin position="423"/>
        <end position="440"/>
    </location>
</feature>
<reference evidence="8" key="2">
    <citation type="submission" date="2021-04" db="EMBL/GenBank/DDBJ databases">
        <authorList>
            <person name="Gilroy R."/>
        </authorList>
    </citation>
    <scope>NUCLEOTIDE SEQUENCE</scope>
    <source>
        <strain evidence="8">ChiGjej6B6-14162</strain>
    </source>
</reference>
<evidence type="ECO:0000256" key="5">
    <source>
        <dbReference type="ARBA" id="ARBA00022989"/>
    </source>
</evidence>
<dbReference type="PIRSF" id="PIRSF006603">
    <property type="entry name" value="DinF"/>
    <property type="match status" value="1"/>
</dbReference>
<accession>A0A9D1X8T6</accession>